<name>A0A657IVY7_9MICC</name>
<dbReference type="Gene3D" id="3.90.550.10">
    <property type="entry name" value="Spore Coat Polysaccharide Biosynthesis Protein SpsA, Chain A"/>
    <property type="match status" value="1"/>
</dbReference>
<evidence type="ECO:0000256" key="1">
    <source>
        <dbReference type="SAM" id="MobiDB-lite"/>
    </source>
</evidence>
<sequence>MGTWVETDTGRKLGPEYRTMGYLPYTHGSSRGMKRTVWDAIGGFDESFPTGHEEVDFDWRAQEAGFQLTTTTLASSWYVQRRTMRAVRKQRRAYALGWMLLWARFREGRPLPPISFAGSLRRYPEDLLKAVLTLRPTSTQLSVARAGSTSGGLRESSRGTGAIESPGGSLPVSWTIRSPAPRPVQERTHLSVLRRTL</sequence>
<protein>
    <recommendedName>
        <fullName evidence="4">Glycosyltransferase 2-like domain-containing protein</fullName>
    </recommendedName>
</protein>
<evidence type="ECO:0000313" key="3">
    <source>
        <dbReference type="Proteomes" id="UP000092021"/>
    </source>
</evidence>
<dbReference type="EMBL" id="LWGZ01000062">
    <property type="protein sequence ID" value="OAX67779.1"/>
    <property type="molecule type" value="Genomic_DNA"/>
</dbReference>
<gene>
    <name evidence="2" type="ORF">A5N15_00815</name>
</gene>
<proteinExistence type="predicted"/>
<organism evidence="2 3">
    <name type="scientific">Rothia kristinae</name>
    <dbReference type="NCBI Taxonomy" id="37923"/>
    <lineage>
        <taxon>Bacteria</taxon>
        <taxon>Bacillati</taxon>
        <taxon>Actinomycetota</taxon>
        <taxon>Actinomycetes</taxon>
        <taxon>Micrococcales</taxon>
        <taxon>Micrococcaceae</taxon>
        <taxon>Rothia</taxon>
    </lineage>
</organism>
<dbReference type="AlphaFoldDB" id="A0A657IVY7"/>
<dbReference type="SUPFAM" id="SSF53448">
    <property type="entry name" value="Nucleotide-diphospho-sugar transferases"/>
    <property type="match status" value="1"/>
</dbReference>
<feature type="region of interest" description="Disordered" evidence="1">
    <location>
        <begin position="143"/>
        <end position="178"/>
    </location>
</feature>
<dbReference type="Proteomes" id="UP000092021">
    <property type="component" value="Unassembled WGS sequence"/>
</dbReference>
<comment type="caution">
    <text evidence="2">The sequence shown here is derived from an EMBL/GenBank/DDBJ whole genome shotgun (WGS) entry which is preliminary data.</text>
</comment>
<reference evidence="2 3" key="1">
    <citation type="submission" date="2016-04" db="EMBL/GenBank/DDBJ databases">
        <title>Identification of putative biosynthetic pathways for the production of bioactive secondary metabolites by the marine actinomycete Kocuria kristinae RUTW2-3.</title>
        <authorList>
            <person name="Waterworth S.C."/>
            <person name="Walmsley T.A."/>
            <person name="Matongo T."/>
            <person name="Davies-Coleman M.T."/>
            <person name="Dorrington R.A."/>
        </authorList>
    </citation>
    <scope>NUCLEOTIDE SEQUENCE [LARGE SCALE GENOMIC DNA]</scope>
    <source>
        <strain evidence="2 3">RUTW4-5</strain>
    </source>
</reference>
<accession>A0A657IVY7</accession>
<dbReference type="InterPro" id="IPR029044">
    <property type="entry name" value="Nucleotide-diphossugar_trans"/>
</dbReference>
<evidence type="ECO:0000313" key="2">
    <source>
        <dbReference type="EMBL" id="OAX67779.1"/>
    </source>
</evidence>
<evidence type="ECO:0008006" key="4">
    <source>
        <dbReference type="Google" id="ProtNLM"/>
    </source>
</evidence>